<protein>
    <submittedName>
        <fullName evidence="2">Uncharacterized protein</fullName>
    </submittedName>
</protein>
<feature type="region of interest" description="Disordered" evidence="1">
    <location>
        <begin position="1"/>
        <end position="24"/>
    </location>
</feature>
<dbReference type="Proteomes" id="UP000187203">
    <property type="component" value="Unassembled WGS sequence"/>
</dbReference>
<reference evidence="3" key="1">
    <citation type="submission" date="2013-09" db="EMBL/GenBank/DDBJ databases">
        <title>Corchorus olitorius genome sequencing.</title>
        <authorList>
            <person name="Alam M."/>
            <person name="Haque M.S."/>
            <person name="Islam M.S."/>
            <person name="Emdad E.M."/>
            <person name="Islam M.M."/>
            <person name="Ahmed B."/>
            <person name="Halim A."/>
            <person name="Hossen Q.M.M."/>
            <person name="Hossain M.Z."/>
            <person name="Ahmed R."/>
            <person name="Khan M.M."/>
            <person name="Islam R."/>
            <person name="Rashid M.M."/>
            <person name="Khan S.A."/>
            <person name="Rahman M.S."/>
            <person name="Alam M."/>
            <person name="Yahiya A.S."/>
            <person name="Khan M.S."/>
            <person name="Azam M.S."/>
            <person name="Haque T."/>
            <person name="Lashkar M.Z.H."/>
            <person name="Akhand A.I."/>
            <person name="Morshed G."/>
            <person name="Roy S."/>
            <person name="Uddin K.S."/>
            <person name="Rabeya T."/>
            <person name="Hossain A.S."/>
            <person name="Chowdhury A."/>
            <person name="Snigdha A.R."/>
            <person name="Mortoza M.S."/>
            <person name="Matin S.A."/>
            <person name="Hoque S.M.E."/>
            <person name="Islam M.K."/>
            <person name="Roy D.K."/>
            <person name="Haider R."/>
            <person name="Moosa M.M."/>
            <person name="Elias S.M."/>
            <person name="Hasan A.M."/>
            <person name="Jahan S."/>
            <person name="Shafiuddin M."/>
            <person name="Mahmood N."/>
            <person name="Shommy N.S."/>
        </authorList>
    </citation>
    <scope>NUCLEOTIDE SEQUENCE [LARGE SCALE GENOMIC DNA]</scope>
    <source>
        <strain evidence="3">cv. O-4</strain>
    </source>
</reference>
<dbReference type="EMBL" id="AWUE01014982">
    <property type="protein sequence ID" value="OMP00084.1"/>
    <property type="molecule type" value="Genomic_DNA"/>
</dbReference>
<accession>A0A1R3JZ26</accession>
<dbReference type="AlphaFoldDB" id="A0A1R3JZ26"/>
<organism evidence="2 3">
    <name type="scientific">Corchorus olitorius</name>
    <dbReference type="NCBI Taxonomy" id="93759"/>
    <lineage>
        <taxon>Eukaryota</taxon>
        <taxon>Viridiplantae</taxon>
        <taxon>Streptophyta</taxon>
        <taxon>Embryophyta</taxon>
        <taxon>Tracheophyta</taxon>
        <taxon>Spermatophyta</taxon>
        <taxon>Magnoliopsida</taxon>
        <taxon>eudicotyledons</taxon>
        <taxon>Gunneridae</taxon>
        <taxon>Pentapetalae</taxon>
        <taxon>rosids</taxon>
        <taxon>malvids</taxon>
        <taxon>Malvales</taxon>
        <taxon>Malvaceae</taxon>
        <taxon>Grewioideae</taxon>
        <taxon>Apeibeae</taxon>
        <taxon>Corchorus</taxon>
    </lineage>
</organism>
<evidence type="ECO:0000313" key="3">
    <source>
        <dbReference type="Proteomes" id="UP000187203"/>
    </source>
</evidence>
<name>A0A1R3JZ26_9ROSI</name>
<evidence type="ECO:0000256" key="1">
    <source>
        <dbReference type="SAM" id="MobiDB-lite"/>
    </source>
</evidence>
<comment type="caution">
    <text evidence="2">The sequence shown here is derived from an EMBL/GenBank/DDBJ whole genome shotgun (WGS) entry which is preliminary data.</text>
</comment>
<feature type="compositionally biased region" description="Polar residues" evidence="1">
    <location>
        <begin position="1"/>
        <end position="15"/>
    </location>
</feature>
<keyword evidence="3" id="KW-1185">Reference proteome</keyword>
<gene>
    <name evidence="2" type="ORF">COLO4_12935</name>
</gene>
<proteinExistence type="predicted"/>
<sequence>MKTTVNDAQNLQITSPQPPKAIPGLSSSGKCFLYSQMELDSTENPPLPSLQRNGALWLSCNGDFCILLSGFEVASVAEFKANFTQGEFRIPLLIAEPEIE</sequence>
<evidence type="ECO:0000313" key="2">
    <source>
        <dbReference type="EMBL" id="OMP00084.1"/>
    </source>
</evidence>